<dbReference type="Proteomes" id="UP001165289">
    <property type="component" value="Unassembled WGS sequence"/>
</dbReference>
<proteinExistence type="predicted"/>
<name>A0AAV7JYX0_9METZ</name>
<evidence type="ECO:0000313" key="1">
    <source>
        <dbReference type="EMBL" id="KAI6653858.1"/>
    </source>
</evidence>
<protein>
    <submittedName>
        <fullName evidence="1">Uncharacterized protein</fullName>
    </submittedName>
</protein>
<accession>A0AAV7JYX0</accession>
<comment type="caution">
    <text evidence="1">The sequence shown here is derived from an EMBL/GenBank/DDBJ whole genome shotgun (WGS) entry which is preliminary data.</text>
</comment>
<dbReference type="EMBL" id="JAKMXF010000255">
    <property type="protein sequence ID" value="KAI6653858.1"/>
    <property type="molecule type" value="Genomic_DNA"/>
</dbReference>
<dbReference type="AlphaFoldDB" id="A0AAV7JYX0"/>
<sequence length="136" mass="15585">MLFSTWVQDLKNIHACLKHFHVEVVETCFSIPQPDGTKLEVNRTMSRLHRDAVPKLLPGNKEVEIEASPESIYKLLQVMDRSALKWPSGIVINVLVCLRKIFTSMEQQDLWNVVLNYDISLQCTLDYPTPGRGFSL</sequence>
<reference evidence="1 2" key="1">
    <citation type="journal article" date="2023" name="BMC Biol.">
        <title>The compact genome of the sponge Oopsacas minuta (Hexactinellida) is lacking key metazoan core genes.</title>
        <authorList>
            <person name="Santini S."/>
            <person name="Schenkelaars Q."/>
            <person name="Jourda C."/>
            <person name="Duchesne M."/>
            <person name="Belahbib H."/>
            <person name="Rocher C."/>
            <person name="Selva M."/>
            <person name="Riesgo A."/>
            <person name="Vervoort M."/>
            <person name="Leys S.P."/>
            <person name="Kodjabachian L."/>
            <person name="Le Bivic A."/>
            <person name="Borchiellini C."/>
            <person name="Claverie J.M."/>
            <person name="Renard E."/>
        </authorList>
    </citation>
    <scope>NUCLEOTIDE SEQUENCE [LARGE SCALE GENOMIC DNA]</scope>
    <source>
        <strain evidence="1">SPO-2</strain>
    </source>
</reference>
<gene>
    <name evidence="1" type="ORF">LOD99_3360</name>
</gene>
<organism evidence="1 2">
    <name type="scientific">Oopsacas minuta</name>
    <dbReference type="NCBI Taxonomy" id="111878"/>
    <lineage>
        <taxon>Eukaryota</taxon>
        <taxon>Metazoa</taxon>
        <taxon>Porifera</taxon>
        <taxon>Hexactinellida</taxon>
        <taxon>Hexasterophora</taxon>
        <taxon>Lyssacinosida</taxon>
        <taxon>Leucopsacidae</taxon>
        <taxon>Oopsacas</taxon>
    </lineage>
</organism>
<keyword evidence="2" id="KW-1185">Reference proteome</keyword>
<evidence type="ECO:0000313" key="2">
    <source>
        <dbReference type="Proteomes" id="UP001165289"/>
    </source>
</evidence>